<accession>A0A1I8AH01</accession>
<keyword evidence="1" id="KW-1185">Reference proteome</keyword>
<dbReference type="WBParaSite" id="L893_g5393.t1">
    <property type="protein sequence ID" value="L893_g5393.t1"/>
    <property type="gene ID" value="L893_g5393"/>
</dbReference>
<sequence length="28" mass="3072">MFRYAVACLLVTIAVQVVPLPIEEIPAD</sequence>
<evidence type="ECO:0000313" key="2">
    <source>
        <dbReference type="WBParaSite" id="L893_g5393.t1"/>
    </source>
</evidence>
<evidence type="ECO:0000313" key="1">
    <source>
        <dbReference type="Proteomes" id="UP000095287"/>
    </source>
</evidence>
<reference evidence="2" key="1">
    <citation type="submission" date="2016-11" db="UniProtKB">
        <authorList>
            <consortium name="WormBaseParasite"/>
        </authorList>
    </citation>
    <scope>IDENTIFICATION</scope>
</reference>
<organism evidence="1 2">
    <name type="scientific">Steinernema glaseri</name>
    <dbReference type="NCBI Taxonomy" id="37863"/>
    <lineage>
        <taxon>Eukaryota</taxon>
        <taxon>Metazoa</taxon>
        <taxon>Ecdysozoa</taxon>
        <taxon>Nematoda</taxon>
        <taxon>Chromadorea</taxon>
        <taxon>Rhabditida</taxon>
        <taxon>Tylenchina</taxon>
        <taxon>Panagrolaimomorpha</taxon>
        <taxon>Strongyloidoidea</taxon>
        <taxon>Steinernematidae</taxon>
        <taxon>Steinernema</taxon>
    </lineage>
</organism>
<proteinExistence type="predicted"/>
<protein>
    <submittedName>
        <fullName evidence="2">Uncharacterized protein</fullName>
    </submittedName>
</protein>
<dbReference type="Proteomes" id="UP000095287">
    <property type="component" value="Unplaced"/>
</dbReference>
<dbReference type="AlphaFoldDB" id="A0A1I8AH01"/>
<name>A0A1I8AH01_9BILA</name>